<reference evidence="4 5" key="1">
    <citation type="submission" date="2016-10" db="EMBL/GenBank/DDBJ databases">
        <authorList>
            <person name="de Groot N.N."/>
        </authorList>
    </citation>
    <scope>NUCLEOTIDE SEQUENCE [LARGE SCALE GENOMIC DNA]</scope>
    <source>
        <strain evidence="4 5">DSM 23399</strain>
    </source>
</reference>
<name>A0A1I1CEK6_9BACT</name>
<keyword evidence="1 2" id="KW-0732">Signal</keyword>
<evidence type="ECO:0000259" key="3">
    <source>
        <dbReference type="Pfam" id="PF13505"/>
    </source>
</evidence>
<proteinExistence type="predicted"/>
<dbReference type="InterPro" id="IPR011250">
    <property type="entry name" value="OMP/PagP_B-barrel"/>
</dbReference>
<dbReference type="AlphaFoldDB" id="A0A1I1CEK6"/>
<feature type="domain" description="Outer membrane protein beta-barrel" evidence="3">
    <location>
        <begin position="7"/>
        <end position="211"/>
    </location>
</feature>
<dbReference type="RefSeq" id="WP_092901978.1">
    <property type="nucleotide sequence ID" value="NZ_FOKK01000032.1"/>
</dbReference>
<dbReference type="STRING" id="237018.SAMN04489723_13217"/>
<gene>
    <name evidence="4" type="ORF">SAMN04489723_13217</name>
</gene>
<accession>A0A1I1CEK6</accession>
<evidence type="ECO:0000256" key="1">
    <source>
        <dbReference type="ARBA" id="ARBA00022729"/>
    </source>
</evidence>
<keyword evidence="5" id="KW-1185">Reference proteome</keyword>
<dbReference type="EMBL" id="FOKK01000032">
    <property type="protein sequence ID" value="SFB61091.1"/>
    <property type="molecule type" value="Genomic_DNA"/>
</dbReference>
<evidence type="ECO:0000313" key="5">
    <source>
        <dbReference type="Proteomes" id="UP000198790"/>
    </source>
</evidence>
<evidence type="ECO:0000313" key="4">
    <source>
        <dbReference type="EMBL" id="SFB61091.1"/>
    </source>
</evidence>
<dbReference type="Proteomes" id="UP000198790">
    <property type="component" value="Unassembled WGS sequence"/>
</dbReference>
<feature type="chain" id="PRO_5011480993" evidence="2">
    <location>
        <begin position="21"/>
        <end position="226"/>
    </location>
</feature>
<dbReference type="OrthoDB" id="945117at2"/>
<dbReference type="Pfam" id="PF13505">
    <property type="entry name" value="OMP_b-brl"/>
    <property type="match status" value="1"/>
</dbReference>
<protein>
    <submittedName>
        <fullName evidence="4">Outer membrane protein beta-barrel domain-containing protein</fullName>
    </submittedName>
</protein>
<sequence>MKRLLLVLLVFQCFTFAASAQIQKGSVLLGGSINFANSNNDQQRTSDLGSDRNTTSNEFSFDPKVGVALENNWVIGAMVRFKSGKSIMDATTYSSTNSSKERLTNEQNAFGAGLFARKYFPFGDKFSAFGELNSGALKNRNTSMFEYNNGTPSENEVNYTEYETRLLAGIAYFPKNWMAIELSTNLATFTSSNQETTIADYSNNSFEFGLNTSAIYLGVSFFLNNK</sequence>
<dbReference type="InterPro" id="IPR027385">
    <property type="entry name" value="Beta-barrel_OMP"/>
</dbReference>
<dbReference type="SUPFAM" id="SSF56925">
    <property type="entry name" value="OMPA-like"/>
    <property type="match status" value="1"/>
</dbReference>
<organism evidence="4 5">
    <name type="scientific">Algoriphagus aquimarinus</name>
    <dbReference type="NCBI Taxonomy" id="237018"/>
    <lineage>
        <taxon>Bacteria</taxon>
        <taxon>Pseudomonadati</taxon>
        <taxon>Bacteroidota</taxon>
        <taxon>Cytophagia</taxon>
        <taxon>Cytophagales</taxon>
        <taxon>Cyclobacteriaceae</taxon>
        <taxon>Algoriphagus</taxon>
    </lineage>
</organism>
<evidence type="ECO:0000256" key="2">
    <source>
        <dbReference type="SAM" id="SignalP"/>
    </source>
</evidence>
<feature type="signal peptide" evidence="2">
    <location>
        <begin position="1"/>
        <end position="20"/>
    </location>
</feature>